<dbReference type="Pfam" id="PF00067">
    <property type="entry name" value="p450"/>
    <property type="match status" value="2"/>
</dbReference>
<reference evidence="16" key="1">
    <citation type="submission" date="2023-06" db="EMBL/GenBank/DDBJ databases">
        <title>Identification of Cytochrome P450s in Maconellicoccus hirsutus.</title>
        <authorList>
            <person name="Selvamani S.B."/>
            <person name="Negi N."/>
            <person name="Nagarjuna Reddy K.V."/>
            <person name="Ramasamy G.G."/>
        </authorList>
    </citation>
    <scope>NUCLEOTIDE SEQUENCE</scope>
</reference>
<evidence type="ECO:0000256" key="3">
    <source>
        <dbReference type="ARBA" id="ARBA00004406"/>
    </source>
</evidence>
<evidence type="ECO:0000313" key="16">
    <source>
        <dbReference type="EMBL" id="WIM41634.1"/>
    </source>
</evidence>
<dbReference type="GO" id="GO:0004497">
    <property type="term" value="F:monooxygenase activity"/>
    <property type="evidence" value="ECO:0007669"/>
    <property type="project" value="UniProtKB-KW"/>
</dbReference>
<dbReference type="GO" id="GO:0005506">
    <property type="term" value="F:iron ion binding"/>
    <property type="evidence" value="ECO:0007669"/>
    <property type="project" value="InterPro"/>
</dbReference>
<evidence type="ECO:0000256" key="8">
    <source>
        <dbReference type="ARBA" id="ARBA00022848"/>
    </source>
</evidence>
<dbReference type="InterPro" id="IPR036396">
    <property type="entry name" value="Cyt_P450_sf"/>
</dbReference>
<evidence type="ECO:0000256" key="1">
    <source>
        <dbReference type="ARBA" id="ARBA00001971"/>
    </source>
</evidence>
<dbReference type="EMBL" id="OR117194">
    <property type="protein sequence ID" value="WIM41634.1"/>
    <property type="molecule type" value="mRNA"/>
</dbReference>
<evidence type="ECO:0000256" key="14">
    <source>
        <dbReference type="RuleBase" id="RU000461"/>
    </source>
</evidence>
<feature type="binding site" description="axial binding residue" evidence="13">
    <location>
        <position position="484"/>
    </location>
    <ligand>
        <name>heme</name>
        <dbReference type="ChEBI" id="CHEBI:30413"/>
    </ligand>
    <ligandPart>
        <name>Fe</name>
        <dbReference type="ChEBI" id="CHEBI:18248"/>
    </ligandPart>
</feature>
<dbReference type="CDD" id="cd11056">
    <property type="entry name" value="CYP6-like"/>
    <property type="match status" value="1"/>
</dbReference>
<evidence type="ECO:0000256" key="10">
    <source>
        <dbReference type="ARBA" id="ARBA00023004"/>
    </source>
</evidence>
<dbReference type="InterPro" id="IPR050476">
    <property type="entry name" value="Insect_CytP450_Detox"/>
</dbReference>
<sequence>MDFFVNLIILLITLFVFLYWRFKKAHEFFDKNGITYLKPTFLIGNIGQAFYTKKTIPVLHLELYRKLAPNKFAGYFNFHTPILMVRDPELIKYVFIKDFDHFYDRGINVNTDVEPLGNHLLAMKGEEWKNLRVKLTSTFTGGKMKMMFPLVKECGDKLTKVLETMVNGPVDVKDLLARYTTDVIGTCAFGIETHSLDNPDSEFRRMGNRIFEFRFKALLLSTIPEIPKQLIKLFNLRFIDREVEEFLMSIVENTVKYREDNKVSRNDFIDLLLSLKHQTMGKYQDHQEKEDLDHFLSQVGSNQSKKNIGKFSLLFHFQNSTSNISISDMTIDLMAAQCFIFFGAGFETSSTALGFLLLELALHQDIQDKVREEINTVINNNPEGLTYEVLKEMPYVDMVISESLRKYPATGFAQRQCTIDYKIPDTDITIPKNMLVTIPIFGIHRDPQYYERPEDFYPEHFTKEAIAKRPHYTYLPFGEGPRACIGERFAKMQVKMGLISMLRDFSFDISPKTTLPVQYQRHFILLKAKGGIWLNCKKI</sequence>
<evidence type="ECO:0000256" key="12">
    <source>
        <dbReference type="ARBA" id="ARBA00023136"/>
    </source>
</evidence>
<proteinExistence type="evidence at transcript level"/>
<feature type="transmembrane region" description="Helical" evidence="15">
    <location>
        <begin position="6"/>
        <end position="22"/>
    </location>
</feature>
<keyword evidence="5 13" id="KW-0349">Heme</keyword>
<comment type="subcellular location">
    <subcellularLocation>
        <location evidence="3">Endoplasmic reticulum membrane</location>
        <topology evidence="3">Peripheral membrane protein</topology>
    </subcellularLocation>
    <subcellularLocation>
        <location evidence="2">Microsome membrane</location>
        <topology evidence="2">Peripheral membrane protein</topology>
    </subcellularLocation>
</comment>
<evidence type="ECO:0000256" key="11">
    <source>
        <dbReference type="ARBA" id="ARBA00023033"/>
    </source>
</evidence>
<keyword evidence="10 13" id="KW-0408">Iron</keyword>
<dbReference type="AlphaFoldDB" id="A0AAT9UVC6"/>
<evidence type="ECO:0000256" key="4">
    <source>
        <dbReference type="ARBA" id="ARBA00010617"/>
    </source>
</evidence>
<accession>A0AAT9UVC6</accession>
<dbReference type="PROSITE" id="PS00086">
    <property type="entry name" value="CYTOCHROME_P450"/>
    <property type="match status" value="1"/>
</dbReference>
<evidence type="ECO:0000256" key="7">
    <source>
        <dbReference type="ARBA" id="ARBA00022824"/>
    </source>
</evidence>
<evidence type="ECO:0000256" key="13">
    <source>
        <dbReference type="PIRSR" id="PIRSR602401-1"/>
    </source>
</evidence>
<dbReference type="InterPro" id="IPR017972">
    <property type="entry name" value="Cyt_P450_CS"/>
</dbReference>
<dbReference type="GO" id="GO:0020037">
    <property type="term" value="F:heme binding"/>
    <property type="evidence" value="ECO:0007669"/>
    <property type="project" value="InterPro"/>
</dbReference>
<evidence type="ECO:0000256" key="2">
    <source>
        <dbReference type="ARBA" id="ARBA00004174"/>
    </source>
</evidence>
<keyword evidence="15" id="KW-0812">Transmembrane</keyword>
<dbReference type="InterPro" id="IPR002401">
    <property type="entry name" value="Cyt_P450_E_grp-I"/>
</dbReference>
<keyword evidence="15" id="KW-1133">Transmembrane helix</keyword>
<comment type="cofactor">
    <cofactor evidence="1 13">
        <name>heme</name>
        <dbReference type="ChEBI" id="CHEBI:30413"/>
    </cofactor>
</comment>
<keyword evidence="6 13" id="KW-0479">Metal-binding</keyword>
<keyword evidence="12 15" id="KW-0472">Membrane</keyword>
<dbReference type="PANTHER" id="PTHR24292">
    <property type="entry name" value="CYTOCHROME P450"/>
    <property type="match status" value="1"/>
</dbReference>
<name>A0AAT9UVC6_MACHI</name>
<dbReference type="SUPFAM" id="SSF48264">
    <property type="entry name" value="Cytochrome P450"/>
    <property type="match status" value="1"/>
</dbReference>
<dbReference type="InterPro" id="IPR001128">
    <property type="entry name" value="Cyt_P450"/>
</dbReference>
<organism evidence="16">
    <name type="scientific">Maconellicoccus hirsutus</name>
    <name type="common">Pink hibiscus mealybug</name>
    <dbReference type="NCBI Taxonomy" id="177089"/>
    <lineage>
        <taxon>Eukaryota</taxon>
        <taxon>Metazoa</taxon>
        <taxon>Ecdysozoa</taxon>
        <taxon>Arthropoda</taxon>
        <taxon>Hexapoda</taxon>
        <taxon>Insecta</taxon>
        <taxon>Pterygota</taxon>
        <taxon>Neoptera</taxon>
        <taxon>Paraneoptera</taxon>
        <taxon>Hemiptera</taxon>
        <taxon>Sternorrhyncha</taxon>
        <taxon>Coccoidea</taxon>
        <taxon>Pseudococcidae</taxon>
        <taxon>Maconellicoccus</taxon>
    </lineage>
</organism>
<dbReference type="PRINTS" id="PR00385">
    <property type="entry name" value="P450"/>
</dbReference>
<dbReference type="GO" id="GO:0016705">
    <property type="term" value="F:oxidoreductase activity, acting on paired donors, with incorporation or reduction of molecular oxygen"/>
    <property type="evidence" value="ECO:0007669"/>
    <property type="project" value="InterPro"/>
</dbReference>
<dbReference type="GO" id="GO:0005789">
    <property type="term" value="C:endoplasmic reticulum membrane"/>
    <property type="evidence" value="ECO:0007669"/>
    <property type="project" value="UniProtKB-SubCell"/>
</dbReference>
<keyword evidence="9 14" id="KW-0560">Oxidoreductase</keyword>
<evidence type="ECO:0000256" key="15">
    <source>
        <dbReference type="SAM" id="Phobius"/>
    </source>
</evidence>
<dbReference type="PRINTS" id="PR00463">
    <property type="entry name" value="EP450I"/>
</dbReference>
<protein>
    <submittedName>
        <fullName evidence="16">Cytochrome P450 6PZ27</fullName>
    </submittedName>
</protein>
<keyword evidence="11 14" id="KW-0503">Monooxygenase</keyword>
<keyword evidence="8" id="KW-0492">Microsome</keyword>
<keyword evidence="7" id="KW-0256">Endoplasmic reticulum</keyword>
<dbReference type="PANTHER" id="PTHR24292:SF54">
    <property type="entry name" value="CYP9F3-RELATED"/>
    <property type="match status" value="1"/>
</dbReference>
<evidence type="ECO:0000256" key="6">
    <source>
        <dbReference type="ARBA" id="ARBA00022723"/>
    </source>
</evidence>
<comment type="similarity">
    <text evidence="4 14">Belongs to the cytochrome P450 family.</text>
</comment>
<evidence type="ECO:0000256" key="5">
    <source>
        <dbReference type="ARBA" id="ARBA00022617"/>
    </source>
</evidence>
<dbReference type="Gene3D" id="1.10.630.10">
    <property type="entry name" value="Cytochrome P450"/>
    <property type="match status" value="1"/>
</dbReference>
<evidence type="ECO:0000256" key="9">
    <source>
        <dbReference type="ARBA" id="ARBA00023002"/>
    </source>
</evidence>